<dbReference type="OrthoDB" id="168404at2759"/>
<dbReference type="GO" id="GO:0016020">
    <property type="term" value="C:membrane"/>
    <property type="evidence" value="ECO:0007669"/>
    <property type="project" value="TreeGrafter"/>
</dbReference>
<feature type="domain" description="Transmembrane protein 131-like second Ig-like" evidence="1">
    <location>
        <begin position="68"/>
        <end position="221"/>
    </location>
</feature>
<evidence type="ECO:0000259" key="2">
    <source>
        <dbReference type="Pfam" id="PF24498"/>
    </source>
</evidence>
<dbReference type="InterPro" id="IPR045695">
    <property type="entry name" value="TMEM131-like_Ig_dom2"/>
</dbReference>
<evidence type="ECO:0000259" key="1">
    <source>
        <dbReference type="Pfam" id="PF19532"/>
    </source>
</evidence>
<dbReference type="PANTHER" id="PTHR22050">
    <property type="entry name" value="RW1 PROTEIN HOMOLOG"/>
    <property type="match status" value="1"/>
</dbReference>
<evidence type="ECO:0000259" key="4">
    <source>
        <dbReference type="Pfam" id="PF24501"/>
    </source>
</evidence>
<dbReference type="Pfam" id="PF24501">
    <property type="entry name" value="Ig_TMEM131L_5"/>
    <property type="match status" value="1"/>
</dbReference>
<feature type="domain" description="TMEM131L fifth Ig-like" evidence="4">
    <location>
        <begin position="614"/>
        <end position="658"/>
    </location>
</feature>
<protein>
    <recommendedName>
        <fullName evidence="7">Transmembrane protein 131-like N-terminal domain-containing protein</fullName>
    </recommendedName>
</protein>
<reference evidence="5 6" key="1">
    <citation type="journal article" date="2019" name="Sci. Data">
        <title>Hybrid genome assembly and annotation of Danionella translucida.</title>
        <authorList>
            <person name="Kadobianskyi M."/>
            <person name="Schulze L."/>
            <person name="Schuelke M."/>
            <person name="Judkewitz B."/>
        </authorList>
    </citation>
    <scope>NUCLEOTIDE SEQUENCE [LARGE SCALE GENOMIC DNA]</scope>
    <source>
        <strain evidence="5 6">Bolton</strain>
    </source>
</reference>
<evidence type="ECO:0000259" key="3">
    <source>
        <dbReference type="Pfam" id="PF24499"/>
    </source>
</evidence>
<evidence type="ECO:0000313" key="5">
    <source>
        <dbReference type="EMBL" id="TRY93465.1"/>
    </source>
</evidence>
<feature type="domain" description="TMEM131L third Ig-like" evidence="2">
    <location>
        <begin position="261"/>
        <end position="351"/>
    </location>
</feature>
<proteinExistence type="predicted"/>
<dbReference type="STRING" id="623744.A0A553QU17"/>
<dbReference type="Proteomes" id="UP000316079">
    <property type="component" value="Unassembled WGS sequence"/>
</dbReference>
<feature type="domain" description="TMEM131L fourth Ig-like" evidence="3">
    <location>
        <begin position="448"/>
        <end position="564"/>
    </location>
</feature>
<dbReference type="InterPro" id="IPR055437">
    <property type="entry name" value="TMEM131L_Ig_5"/>
</dbReference>
<dbReference type="Pfam" id="PF24499">
    <property type="entry name" value="Ig_TMEM131L_4"/>
    <property type="match status" value="1"/>
</dbReference>
<keyword evidence="6" id="KW-1185">Reference proteome</keyword>
<gene>
    <name evidence="5" type="ORF">DNTS_010260</name>
</gene>
<accession>A0A553QU17</accession>
<dbReference type="InterPro" id="IPR055435">
    <property type="entry name" value="Ig_TMEM131L_3"/>
</dbReference>
<evidence type="ECO:0008006" key="7">
    <source>
        <dbReference type="Google" id="ProtNLM"/>
    </source>
</evidence>
<dbReference type="InterPro" id="IPR039877">
    <property type="entry name" value="TMEM131-like"/>
</dbReference>
<dbReference type="Pfam" id="PF19532">
    <property type="entry name" value="Ig_TMEM131L_2nd"/>
    <property type="match status" value="1"/>
</dbReference>
<dbReference type="AlphaFoldDB" id="A0A553QU17"/>
<name>A0A553QU17_9TELE</name>
<dbReference type="EMBL" id="SRMA01025533">
    <property type="protein sequence ID" value="TRY93465.1"/>
    <property type="molecule type" value="Genomic_DNA"/>
</dbReference>
<dbReference type="InterPro" id="IPR055436">
    <property type="entry name" value="Ig_TMEM131L_4"/>
</dbReference>
<dbReference type="PANTHER" id="PTHR22050:SF2">
    <property type="entry name" value="TRANSMEMBRANE PROTEIN 131-LIKE"/>
    <property type="match status" value="1"/>
</dbReference>
<sequence length="658" mass="73733">MHFHMPSFHRRVIPPRGRTSFKIIFFPTVEGSEEISLFINTSNHGVISYQVFGVGVHGESEKDVQRKASFLVFPQIQSINLTQTQASTMHEGASNITILGLLLDCSLPKINNQPQSWGFVSDEGRIALQISLRDGGERPPHLEKLKPYVLENIVVLLILPPPEEAVADPRIGVFMLNSGVKKLFVKEVGLLWRMDSSVELNNVLLRPSATNFTPVASIFCKSSLSTKSKRCQRQFHLKVLTNRTVNLYPLLGSTNRWSDPSVQLRQKQRGSEFVELWLSNSFPFTITNVSLSPRQKLFKMAHFSKPLKVSWGSWKLVSLQLLSKSLPINLRTTILLATSIGLTLELHLQTHPSASKGGVLFESNEECERLCPLRMSRAGRMQWQESLLSESSSSLWRVDSGLASALCSRWHCSKEISCRWPRLPVDHSLPLDFGPTPVNGSEIDLLVHQVENFTLKNPTAAVISVEIRTLSSYPDPLEALDLLAKWFNVSPLSVNITTNEFLLLADNRLDSVRGSMLRFDLQPWESRTISVAYQPEEHKPVTSLLLLRNNLTVFDMVLVKGIGAKELLRVGGKLPGPIASLRFNVPQSSLLECRDGLRSSKPLFAIQKSFKVENAGELPLTIVSMNINGYKCQGYGFEVQHCRAFRVNFNSSTEITIS</sequence>
<evidence type="ECO:0000313" key="6">
    <source>
        <dbReference type="Proteomes" id="UP000316079"/>
    </source>
</evidence>
<dbReference type="Pfam" id="PF24498">
    <property type="entry name" value="Ig_TMEM131L_3"/>
    <property type="match status" value="1"/>
</dbReference>
<organism evidence="5 6">
    <name type="scientific">Danionella cerebrum</name>
    <dbReference type="NCBI Taxonomy" id="2873325"/>
    <lineage>
        <taxon>Eukaryota</taxon>
        <taxon>Metazoa</taxon>
        <taxon>Chordata</taxon>
        <taxon>Craniata</taxon>
        <taxon>Vertebrata</taxon>
        <taxon>Euteleostomi</taxon>
        <taxon>Actinopterygii</taxon>
        <taxon>Neopterygii</taxon>
        <taxon>Teleostei</taxon>
        <taxon>Ostariophysi</taxon>
        <taxon>Cypriniformes</taxon>
        <taxon>Danionidae</taxon>
        <taxon>Danioninae</taxon>
        <taxon>Danionella</taxon>
    </lineage>
</organism>
<comment type="caution">
    <text evidence="5">The sequence shown here is derived from an EMBL/GenBank/DDBJ whole genome shotgun (WGS) entry which is preliminary data.</text>
</comment>